<sequence>MNYQIRKIWNVSESEHTPETVFQNRKAHRREFLKMMGYGVGIAGFSDLLSGCQQATEEEIEKAGAVAPLPEAFQSIYPAPHNPTFKYGRPETVPKEAEEFTNFYEFTGPTTKEAWKYVENFITTPWSVSVEGECEKPRTFDMDDFYKEMKFEERAYRHRCVETWAMCVPWTGFALSHLLKLVEPKPTAKFVAFETFNKPNEAPYMKANGTAYWPWPYTEGLSMAEAMNELTFIATGLYGKPLLKQNGAPIRLVVPWKYGFKSGKSIVKIKLTSEQPVTFWNSVNPDEYGFVANVNPDVPHPRWSQRTEWMLGTEKRYDTKLYNGYGEYVSGLYTG</sequence>
<evidence type="ECO:0000313" key="2">
    <source>
        <dbReference type="EMBL" id="QDT99056.1"/>
    </source>
</evidence>
<dbReference type="RefSeq" id="WP_144988222.1">
    <property type="nucleotide sequence ID" value="NZ_CP037920.1"/>
</dbReference>
<dbReference type="Pfam" id="PF00174">
    <property type="entry name" value="Oxidored_molyb"/>
    <property type="match status" value="1"/>
</dbReference>
<dbReference type="EMBL" id="CP037920">
    <property type="protein sequence ID" value="QDT99056.1"/>
    <property type="molecule type" value="Genomic_DNA"/>
</dbReference>
<proteinExistence type="predicted"/>
<evidence type="ECO:0000313" key="3">
    <source>
        <dbReference type="Proteomes" id="UP000318704"/>
    </source>
</evidence>
<dbReference type="SUPFAM" id="SSF56524">
    <property type="entry name" value="Oxidoreductase molybdopterin-binding domain"/>
    <property type="match status" value="1"/>
</dbReference>
<dbReference type="Proteomes" id="UP000318704">
    <property type="component" value="Chromosome"/>
</dbReference>
<dbReference type="PANTHER" id="PTHR43032:SF3">
    <property type="entry name" value="PROTEIN-METHIONINE-SULFOXIDE REDUCTASE CATALYTIC SUBUNIT MSRP"/>
    <property type="match status" value="1"/>
</dbReference>
<dbReference type="PANTHER" id="PTHR43032">
    <property type="entry name" value="PROTEIN-METHIONINE-SULFOXIDE REDUCTASE"/>
    <property type="match status" value="1"/>
</dbReference>
<dbReference type="KEGG" id="gaw:V144x_45660"/>
<gene>
    <name evidence="2" type="primary">yedY_2</name>
    <name evidence="2" type="ORF">V144x_45660</name>
</gene>
<dbReference type="InterPro" id="IPR036374">
    <property type="entry name" value="OxRdtase_Mopterin-bd_sf"/>
</dbReference>
<feature type="domain" description="Oxidoreductase molybdopterin-binding" evidence="1">
    <location>
        <begin position="124"/>
        <end position="280"/>
    </location>
</feature>
<protein>
    <submittedName>
        <fullName evidence="2">Sulfoxide reductase catalytic subunit YedY</fullName>
        <ecNumber evidence="2">1.8.-.-</ecNumber>
    </submittedName>
</protein>
<dbReference type="NCBIfam" id="NF003767">
    <property type="entry name" value="PRK05363.1"/>
    <property type="match status" value="1"/>
</dbReference>
<organism evidence="2 3">
    <name type="scientific">Gimesia aquarii</name>
    <dbReference type="NCBI Taxonomy" id="2527964"/>
    <lineage>
        <taxon>Bacteria</taxon>
        <taxon>Pseudomonadati</taxon>
        <taxon>Planctomycetota</taxon>
        <taxon>Planctomycetia</taxon>
        <taxon>Planctomycetales</taxon>
        <taxon>Planctomycetaceae</taxon>
        <taxon>Gimesia</taxon>
    </lineage>
</organism>
<name>A0A517W1E6_9PLAN</name>
<dbReference type="EC" id="1.8.-.-" evidence="2"/>
<dbReference type="AlphaFoldDB" id="A0A517W1E6"/>
<keyword evidence="2" id="KW-0560">Oxidoreductase</keyword>
<dbReference type="InterPro" id="IPR000572">
    <property type="entry name" value="OxRdtase_Mopterin-bd_dom"/>
</dbReference>
<dbReference type="GO" id="GO:0016491">
    <property type="term" value="F:oxidoreductase activity"/>
    <property type="evidence" value="ECO:0007669"/>
    <property type="project" value="UniProtKB-KW"/>
</dbReference>
<evidence type="ECO:0000259" key="1">
    <source>
        <dbReference type="Pfam" id="PF00174"/>
    </source>
</evidence>
<dbReference type="Gene3D" id="3.90.420.10">
    <property type="entry name" value="Oxidoreductase, molybdopterin-binding domain"/>
    <property type="match status" value="1"/>
</dbReference>
<reference evidence="2 3" key="1">
    <citation type="submission" date="2019-03" db="EMBL/GenBank/DDBJ databases">
        <title>Deep-cultivation of Planctomycetes and their phenomic and genomic characterization uncovers novel biology.</title>
        <authorList>
            <person name="Wiegand S."/>
            <person name="Jogler M."/>
            <person name="Boedeker C."/>
            <person name="Pinto D."/>
            <person name="Vollmers J."/>
            <person name="Rivas-Marin E."/>
            <person name="Kohn T."/>
            <person name="Peeters S.H."/>
            <person name="Heuer A."/>
            <person name="Rast P."/>
            <person name="Oberbeckmann S."/>
            <person name="Bunk B."/>
            <person name="Jeske O."/>
            <person name="Meyerdierks A."/>
            <person name="Storesund J.E."/>
            <person name="Kallscheuer N."/>
            <person name="Luecker S."/>
            <person name="Lage O.M."/>
            <person name="Pohl T."/>
            <person name="Merkel B.J."/>
            <person name="Hornburger P."/>
            <person name="Mueller R.-W."/>
            <person name="Bruemmer F."/>
            <person name="Labrenz M."/>
            <person name="Spormann A.M."/>
            <person name="Op den Camp H."/>
            <person name="Overmann J."/>
            <person name="Amann R."/>
            <person name="Jetten M.S.M."/>
            <person name="Mascher T."/>
            <person name="Medema M.H."/>
            <person name="Devos D.P."/>
            <person name="Kaster A.-K."/>
            <person name="Ovreas L."/>
            <person name="Rohde M."/>
            <person name="Galperin M.Y."/>
            <person name="Jogler C."/>
        </authorList>
    </citation>
    <scope>NUCLEOTIDE SEQUENCE [LARGE SCALE GENOMIC DNA]</scope>
    <source>
        <strain evidence="2 3">V144</strain>
    </source>
</reference>
<accession>A0A517W1E6</accession>